<evidence type="ECO:0000313" key="3">
    <source>
        <dbReference type="EMBL" id="KAK9498277.1"/>
    </source>
</evidence>
<gene>
    <name evidence="3" type="ORF">O3M35_002947</name>
</gene>
<proteinExistence type="predicted"/>
<keyword evidence="4" id="KW-1185">Reference proteome</keyword>
<feature type="coiled-coil region" evidence="1">
    <location>
        <begin position="329"/>
        <end position="363"/>
    </location>
</feature>
<accession>A0AAW1CIN9</accession>
<dbReference type="Proteomes" id="UP001461498">
    <property type="component" value="Unassembled WGS sequence"/>
</dbReference>
<evidence type="ECO:0000256" key="1">
    <source>
        <dbReference type="SAM" id="Coils"/>
    </source>
</evidence>
<evidence type="ECO:0000256" key="2">
    <source>
        <dbReference type="SAM" id="MobiDB-lite"/>
    </source>
</evidence>
<keyword evidence="1" id="KW-0175">Coiled coil</keyword>
<protein>
    <submittedName>
        <fullName evidence="3">Uncharacterized protein</fullName>
    </submittedName>
</protein>
<evidence type="ECO:0000313" key="4">
    <source>
        <dbReference type="Proteomes" id="UP001461498"/>
    </source>
</evidence>
<dbReference type="AlphaFoldDB" id="A0AAW1CIN9"/>
<sequence length="374" mass="41847">MSCTDNIMSQEINKTVANLKRKADLETIERDNCSQVSTKSKIEDESRAVVMLKKQCSWRPPLKNEIEGEDNIECPTIASQQISTDAKSPEISIPIANQLSEQENENRESTLANVPASLSNYNIDKEEENETTVSLSLGSMETLPIAVFNNNDEFELKNTDDESISSEKESEKKFENQEKIDSDEGNICPAVESVECNQNILSDNVYSNPGKSDLGEFISVDEASFLKPTPINERFDNEAENLSEQKDLNNENMSGYETMSNDISVTERNVNVDVAEGVRSGAAGQLEAFTIDDTFDFTHSQLAKLEGDVSTAISQKHLIKPNTNWIRIKQQQKTILKKLIREVDELNESIVQATNELRSQLCKSATYNVRNATK</sequence>
<comment type="caution">
    <text evidence="3">The sequence shown here is derived from an EMBL/GenBank/DDBJ whole genome shotgun (WGS) entry which is preliminary data.</text>
</comment>
<feature type="region of interest" description="Disordered" evidence="2">
    <location>
        <begin position="157"/>
        <end position="181"/>
    </location>
</feature>
<dbReference type="EMBL" id="JAPXFL010000012">
    <property type="protein sequence ID" value="KAK9498277.1"/>
    <property type="molecule type" value="Genomic_DNA"/>
</dbReference>
<reference evidence="3 4" key="1">
    <citation type="submission" date="2022-12" db="EMBL/GenBank/DDBJ databases">
        <title>Chromosome-level genome assembly of true bugs.</title>
        <authorList>
            <person name="Ma L."/>
            <person name="Li H."/>
        </authorList>
    </citation>
    <scope>NUCLEOTIDE SEQUENCE [LARGE SCALE GENOMIC DNA]</scope>
    <source>
        <strain evidence="3">Lab_2022b</strain>
    </source>
</reference>
<organism evidence="3 4">
    <name type="scientific">Rhynocoris fuscipes</name>
    <dbReference type="NCBI Taxonomy" id="488301"/>
    <lineage>
        <taxon>Eukaryota</taxon>
        <taxon>Metazoa</taxon>
        <taxon>Ecdysozoa</taxon>
        <taxon>Arthropoda</taxon>
        <taxon>Hexapoda</taxon>
        <taxon>Insecta</taxon>
        <taxon>Pterygota</taxon>
        <taxon>Neoptera</taxon>
        <taxon>Paraneoptera</taxon>
        <taxon>Hemiptera</taxon>
        <taxon>Heteroptera</taxon>
        <taxon>Panheteroptera</taxon>
        <taxon>Cimicomorpha</taxon>
        <taxon>Reduviidae</taxon>
        <taxon>Harpactorinae</taxon>
        <taxon>Harpactorini</taxon>
        <taxon>Rhynocoris</taxon>
    </lineage>
</organism>
<name>A0AAW1CIN9_9HEMI</name>